<keyword evidence="2" id="KW-1185">Reference proteome</keyword>
<gene>
    <name evidence="1" type="ORF">A6K76_01160</name>
</gene>
<organism evidence="1 2">
    <name type="scientific">Caryophanon latum</name>
    <dbReference type="NCBI Taxonomy" id="33977"/>
    <lineage>
        <taxon>Bacteria</taxon>
        <taxon>Bacillati</taxon>
        <taxon>Bacillota</taxon>
        <taxon>Bacilli</taxon>
        <taxon>Bacillales</taxon>
        <taxon>Caryophanaceae</taxon>
        <taxon>Caryophanon</taxon>
    </lineage>
</organism>
<reference evidence="1 2" key="1">
    <citation type="submission" date="2016-07" db="EMBL/GenBank/DDBJ databases">
        <title>Caryophanon latum genome sequencing.</title>
        <authorList>
            <person name="Verma A."/>
            <person name="Pal Y."/>
            <person name="Krishnamurthi S."/>
        </authorList>
    </citation>
    <scope>NUCLEOTIDE SEQUENCE [LARGE SCALE GENOMIC DNA]</scope>
    <source>
        <strain evidence="1 2">DSM 14151</strain>
    </source>
</reference>
<evidence type="ECO:0000313" key="1">
    <source>
        <dbReference type="EMBL" id="OCS91764.1"/>
    </source>
</evidence>
<comment type="caution">
    <text evidence="1">The sequence shown here is derived from an EMBL/GenBank/DDBJ whole genome shotgun (WGS) entry which is preliminary data.</text>
</comment>
<dbReference type="AlphaFoldDB" id="A0A1C0YX90"/>
<accession>A0A1C0YX90</accession>
<name>A0A1C0YX90_9BACL</name>
<dbReference type="EMBL" id="MATO01000023">
    <property type="protein sequence ID" value="OCS91764.1"/>
    <property type="molecule type" value="Genomic_DNA"/>
</dbReference>
<proteinExistence type="predicted"/>
<protein>
    <submittedName>
        <fullName evidence="1">Uncharacterized protein</fullName>
    </submittedName>
</protein>
<sequence length="183" mass="21363">MPNEQFIWVALQKEQEGVSIMTEKNYITTIQQHLQQYSEPLIETLRNVQTYNFDEAVELVDFQAFADPTLFTLAITMFSMDKNAGEVFRNDATPDVFAGSEEVLSEVAYYSLLNEQQDEFYEQYEEQRFDDVEQRVISEWFAKCWEEAGGAQFSLPAYFTFHDAAQSYDLQQGEFVDSEALWE</sequence>
<dbReference type="Proteomes" id="UP000093482">
    <property type="component" value="Unassembled WGS sequence"/>
</dbReference>
<evidence type="ECO:0000313" key="2">
    <source>
        <dbReference type="Proteomes" id="UP000093482"/>
    </source>
</evidence>